<feature type="compositionally biased region" description="Low complexity" evidence="1">
    <location>
        <begin position="279"/>
        <end position="307"/>
    </location>
</feature>
<feature type="compositionally biased region" description="Polar residues" evidence="1">
    <location>
        <begin position="171"/>
        <end position="187"/>
    </location>
</feature>
<gene>
    <name evidence="2" type="primary">ABSGL_03518.1 scaffold 4609</name>
</gene>
<feature type="compositionally biased region" description="Basic and acidic residues" evidence="1">
    <location>
        <begin position="111"/>
        <end position="125"/>
    </location>
</feature>
<reference evidence="2" key="1">
    <citation type="submission" date="2016-04" db="EMBL/GenBank/DDBJ databases">
        <authorList>
            <person name="Evans L.H."/>
            <person name="Alamgir A."/>
            <person name="Owens N."/>
            <person name="Weber N.D."/>
            <person name="Virtaneva K."/>
            <person name="Barbian K."/>
            <person name="Babar A."/>
            <person name="Rosenke K."/>
        </authorList>
    </citation>
    <scope>NUCLEOTIDE SEQUENCE [LARGE SCALE GENOMIC DNA]</scope>
    <source>
        <strain evidence="2">CBS 101.48</strain>
    </source>
</reference>
<feature type="compositionally biased region" description="Polar residues" evidence="1">
    <location>
        <begin position="36"/>
        <end position="46"/>
    </location>
</feature>
<dbReference type="STRING" id="4829.A0A168M5Q1"/>
<keyword evidence="3" id="KW-1185">Reference proteome</keyword>
<feature type="region of interest" description="Disordered" evidence="1">
    <location>
        <begin position="111"/>
        <end position="187"/>
    </location>
</feature>
<dbReference type="Proteomes" id="UP000078561">
    <property type="component" value="Unassembled WGS sequence"/>
</dbReference>
<evidence type="ECO:0000313" key="3">
    <source>
        <dbReference type="Proteomes" id="UP000078561"/>
    </source>
</evidence>
<dbReference type="EMBL" id="LT552047">
    <property type="protein sequence ID" value="SAL97991.1"/>
    <property type="molecule type" value="Genomic_DNA"/>
</dbReference>
<feature type="compositionally biased region" description="Low complexity" evidence="1">
    <location>
        <begin position="318"/>
        <end position="331"/>
    </location>
</feature>
<name>A0A168M5Q1_ABSGL</name>
<proteinExistence type="predicted"/>
<feature type="region of interest" description="Disordered" evidence="1">
    <location>
        <begin position="204"/>
        <end position="372"/>
    </location>
</feature>
<organism evidence="2">
    <name type="scientific">Absidia glauca</name>
    <name type="common">Pin mould</name>
    <dbReference type="NCBI Taxonomy" id="4829"/>
    <lineage>
        <taxon>Eukaryota</taxon>
        <taxon>Fungi</taxon>
        <taxon>Fungi incertae sedis</taxon>
        <taxon>Mucoromycota</taxon>
        <taxon>Mucoromycotina</taxon>
        <taxon>Mucoromycetes</taxon>
        <taxon>Mucorales</taxon>
        <taxon>Cunninghamellaceae</taxon>
        <taxon>Absidia</taxon>
    </lineage>
</organism>
<dbReference type="AlphaFoldDB" id="A0A168M5Q1"/>
<feature type="compositionally biased region" description="Low complexity" evidence="1">
    <location>
        <begin position="348"/>
        <end position="366"/>
    </location>
</feature>
<protein>
    <submittedName>
        <fullName evidence="2">Uncharacterized protein</fullName>
    </submittedName>
</protein>
<sequence>MTPSSDIKLYASSDLPPSSPNSVRGWLLGVHDCPPQQGNYESTKIPTSAPERRTSLSSEGSVDLDDLIKANYTSDVDDETDLPDLANLDLDDDSKEDFWVMDREISDYHAMPKEYTLEKPEKEDNNNNDDDDYNTYLHNAHLDPPELSWSPPETSSSTHYNSNNNNISLNRATRSGSIHSDSSLNFSPVNHHYTRYGMTPMIYPSDSTSTSSRTASRLSNYSASSQASSNTTATTGTVKSSLPRKATTPSSRSHEEHHLLPQPKARSSKLAQRASHIPSPSTASSTSRLQSISSSKSTGGGTRPSSRLATSRKTPTRSSHIPSISEHSPSPVRNTVFREATTSNGGLRSSRPTTSATRSDTRSSSRIGVRKL</sequence>
<feature type="region of interest" description="Disordered" evidence="1">
    <location>
        <begin position="1"/>
        <end position="65"/>
    </location>
</feature>
<evidence type="ECO:0000313" key="2">
    <source>
        <dbReference type="EMBL" id="SAL97991.1"/>
    </source>
</evidence>
<feature type="compositionally biased region" description="Polar residues" evidence="1">
    <location>
        <begin position="308"/>
        <end position="317"/>
    </location>
</feature>
<feature type="compositionally biased region" description="Low complexity" evidence="1">
    <location>
        <begin position="205"/>
        <end position="241"/>
    </location>
</feature>
<dbReference type="OrthoDB" id="2290647at2759"/>
<dbReference type="InParanoid" id="A0A168M5Q1"/>
<feature type="compositionally biased region" description="Low complexity" evidence="1">
    <location>
        <begin position="155"/>
        <end position="170"/>
    </location>
</feature>
<evidence type="ECO:0000256" key="1">
    <source>
        <dbReference type="SAM" id="MobiDB-lite"/>
    </source>
</evidence>
<dbReference type="OMA" id="ISDYHAM"/>
<accession>A0A168M5Q1</accession>